<keyword evidence="4" id="KW-0677">Repeat</keyword>
<feature type="compositionally biased region" description="Basic and acidic residues" evidence="7">
    <location>
        <begin position="25"/>
        <end position="34"/>
    </location>
</feature>
<dbReference type="InterPro" id="IPR037867">
    <property type="entry name" value="Swd2/WDR82"/>
</dbReference>
<name>A0A4Y2R2D1_ARAVE</name>
<dbReference type="InterPro" id="IPR036322">
    <property type="entry name" value="WD40_repeat_dom_sf"/>
</dbReference>
<dbReference type="SUPFAM" id="SSF50978">
    <property type="entry name" value="WD40 repeat-like"/>
    <property type="match status" value="1"/>
</dbReference>
<dbReference type="GO" id="GO:0016070">
    <property type="term" value="P:RNA metabolic process"/>
    <property type="evidence" value="ECO:0007669"/>
    <property type="project" value="UniProtKB-ARBA"/>
</dbReference>
<keyword evidence="10" id="KW-1185">Reference proteome</keyword>
<proteinExistence type="inferred from homology"/>
<evidence type="ECO:0000313" key="10">
    <source>
        <dbReference type="Proteomes" id="UP000499080"/>
    </source>
</evidence>
<gene>
    <name evidence="9" type="primary">Wdr82_2</name>
    <name evidence="9" type="ORF">AVEN_224782_1</name>
</gene>
<feature type="domain" description="STPR" evidence="8">
    <location>
        <begin position="32"/>
        <end position="103"/>
    </location>
</feature>
<evidence type="ECO:0000256" key="6">
    <source>
        <dbReference type="PROSITE-ProRule" id="PRU00221"/>
    </source>
</evidence>
<comment type="subcellular location">
    <subcellularLocation>
        <location evidence="1">Nucleus</location>
    </subcellularLocation>
</comment>
<evidence type="ECO:0000256" key="5">
    <source>
        <dbReference type="ARBA" id="ARBA00023242"/>
    </source>
</evidence>
<comment type="similarity">
    <text evidence="2">Belongs to the WD repeat SWD2 family.</text>
</comment>
<dbReference type="InterPro" id="IPR048998">
    <property type="entry name" value="STPR"/>
</dbReference>
<dbReference type="Proteomes" id="UP000499080">
    <property type="component" value="Unassembled WGS sequence"/>
</dbReference>
<organism evidence="9 10">
    <name type="scientific">Araneus ventricosus</name>
    <name type="common">Orbweaver spider</name>
    <name type="synonym">Epeira ventricosa</name>
    <dbReference type="NCBI Taxonomy" id="182803"/>
    <lineage>
        <taxon>Eukaryota</taxon>
        <taxon>Metazoa</taxon>
        <taxon>Ecdysozoa</taxon>
        <taxon>Arthropoda</taxon>
        <taxon>Chelicerata</taxon>
        <taxon>Arachnida</taxon>
        <taxon>Araneae</taxon>
        <taxon>Araneomorphae</taxon>
        <taxon>Entelegynae</taxon>
        <taxon>Araneoidea</taxon>
        <taxon>Araneidae</taxon>
        <taxon>Araneus</taxon>
    </lineage>
</organism>
<dbReference type="Gene3D" id="2.130.10.10">
    <property type="entry name" value="YVTN repeat-like/Quinoprotein amine dehydrogenase"/>
    <property type="match status" value="2"/>
</dbReference>
<evidence type="ECO:0000259" key="8">
    <source>
        <dbReference type="Pfam" id="PF21107"/>
    </source>
</evidence>
<evidence type="ECO:0000313" key="9">
    <source>
        <dbReference type="EMBL" id="GBN69827.1"/>
    </source>
</evidence>
<feature type="compositionally biased region" description="Basic and acidic residues" evidence="7">
    <location>
        <begin position="93"/>
        <end position="103"/>
    </location>
</feature>
<evidence type="ECO:0000256" key="2">
    <source>
        <dbReference type="ARBA" id="ARBA00005616"/>
    </source>
</evidence>
<keyword evidence="5" id="KW-0539">Nucleus</keyword>
<evidence type="ECO:0000256" key="1">
    <source>
        <dbReference type="ARBA" id="ARBA00004123"/>
    </source>
</evidence>
<dbReference type="Pfam" id="PF21107">
    <property type="entry name" value="STPRs"/>
    <property type="match status" value="1"/>
</dbReference>
<dbReference type="OrthoDB" id="27537at2759"/>
<evidence type="ECO:0000256" key="4">
    <source>
        <dbReference type="ARBA" id="ARBA00022737"/>
    </source>
</evidence>
<feature type="repeat" description="WD" evidence="6">
    <location>
        <begin position="223"/>
        <end position="253"/>
    </location>
</feature>
<dbReference type="GO" id="GO:0048188">
    <property type="term" value="C:Set1C/COMPASS complex"/>
    <property type="evidence" value="ECO:0007669"/>
    <property type="project" value="TreeGrafter"/>
</dbReference>
<dbReference type="InterPro" id="IPR001680">
    <property type="entry name" value="WD40_rpt"/>
</dbReference>
<dbReference type="PANTHER" id="PTHR19861">
    <property type="entry name" value="WD40 REPEAT PROTEIN SWD2"/>
    <property type="match status" value="1"/>
</dbReference>
<comment type="caution">
    <text evidence="9">The sequence shown here is derived from an EMBL/GenBank/DDBJ whole genome shotgun (WGS) entry which is preliminary data.</text>
</comment>
<evidence type="ECO:0000256" key="7">
    <source>
        <dbReference type="SAM" id="MobiDB-lite"/>
    </source>
</evidence>
<feature type="compositionally biased region" description="Basic and acidic residues" evidence="7">
    <location>
        <begin position="67"/>
        <end position="80"/>
    </location>
</feature>
<dbReference type="InterPro" id="IPR015943">
    <property type="entry name" value="WD40/YVTN_repeat-like_dom_sf"/>
</dbReference>
<feature type="region of interest" description="Disordered" evidence="7">
    <location>
        <begin position="1"/>
        <end position="104"/>
    </location>
</feature>
<dbReference type="PROSITE" id="PS50082">
    <property type="entry name" value="WD_REPEATS_2"/>
    <property type="match status" value="1"/>
</dbReference>
<reference evidence="9 10" key="1">
    <citation type="journal article" date="2019" name="Sci. Rep.">
        <title>Orb-weaving spider Araneus ventricosus genome elucidates the spidroin gene catalogue.</title>
        <authorList>
            <person name="Kono N."/>
            <person name="Nakamura H."/>
            <person name="Ohtoshi R."/>
            <person name="Moran D.A.P."/>
            <person name="Shinohara A."/>
            <person name="Yoshida Y."/>
            <person name="Fujiwara M."/>
            <person name="Mori M."/>
            <person name="Tomita M."/>
            <person name="Arakawa K."/>
        </authorList>
    </citation>
    <scope>NUCLEOTIDE SEQUENCE [LARGE SCALE GENOMIC DNA]</scope>
</reference>
<keyword evidence="3 6" id="KW-0853">WD repeat</keyword>
<dbReference type="GO" id="GO:0003682">
    <property type="term" value="F:chromatin binding"/>
    <property type="evidence" value="ECO:0007669"/>
    <property type="project" value="TreeGrafter"/>
</dbReference>
<dbReference type="Pfam" id="PF00400">
    <property type="entry name" value="WD40"/>
    <property type="match status" value="2"/>
</dbReference>
<protein>
    <submittedName>
        <fullName evidence="9">WD repeat-containing protein 82</fullName>
    </submittedName>
</protein>
<evidence type="ECO:0000256" key="3">
    <source>
        <dbReference type="ARBA" id="ARBA00022574"/>
    </source>
</evidence>
<dbReference type="AlphaFoldDB" id="A0A4Y2R2D1"/>
<accession>A0A4Y2R2D1</accession>
<dbReference type="SMART" id="SM00320">
    <property type="entry name" value="WD40"/>
    <property type="match status" value="4"/>
</dbReference>
<sequence>MPKRKRGITGDVASRREAIRKRERRVVETEEERRRRLSTMAQRGQDRRAEETEEQRNSRLSDMTQRGQERRAEETEEQRNRRLAVMGQRSQQRRAEETEEQRNKNTFWGERNVYVSDNGVMHLPGNRSVVNYDPEGLIFAVGLNSELVKLYDLKSFDKGPFNTFKLPQDKGCDWTGLKFSPDGKTILISTNGQVIHLIDAFQGTPLQEFTGYINNKGMPLEASFSPDSQFIFSGSTDGRVHVWSAETGIKTAELFCDHTGPVQCVQFNPKYMLLASACTNMAFWVPTVDDNM</sequence>
<dbReference type="PANTHER" id="PTHR19861:SF0">
    <property type="entry name" value="WD REPEAT-CONTAINING PROTEIN 82"/>
    <property type="match status" value="1"/>
</dbReference>
<feature type="compositionally biased region" description="Basic and acidic residues" evidence="7">
    <location>
        <begin position="44"/>
        <end position="59"/>
    </location>
</feature>
<dbReference type="EMBL" id="BGPR01015583">
    <property type="protein sequence ID" value="GBN69827.1"/>
    <property type="molecule type" value="Genomic_DNA"/>
</dbReference>